<sequence>MLSNNTYSDFSTYLCRYPVGRDSRKYLTSDRYRARNSRFGVSVSRRKNIDSQGTSANSGLHESLMYRTSAVARGRNETPWRGYGVGARQTQTTDDGPTNYCLEPAQPVLYLREHVKPPVLDFVIAWLKLSSTASNPHRFSG</sequence>
<proteinExistence type="predicted"/>
<name>A0A4C1VAV6_EUMVA</name>
<dbReference type="AlphaFoldDB" id="A0A4C1VAV6"/>
<dbReference type="Proteomes" id="UP000299102">
    <property type="component" value="Unassembled WGS sequence"/>
</dbReference>
<gene>
    <name evidence="1" type="ORF">EVAR_25739_1</name>
</gene>
<accession>A0A4C1VAV6</accession>
<evidence type="ECO:0000313" key="2">
    <source>
        <dbReference type="Proteomes" id="UP000299102"/>
    </source>
</evidence>
<keyword evidence="2" id="KW-1185">Reference proteome</keyword>
<dbReference type="EMBL" id="BGZK01000293">
    <property type="protein sequence ID" value="GBP34735.1"/>
    <property type="molecule type" value="Genomic_DNA"/>
</dbReference>
<evidence type="ECO:0000313" key="1">
    <source>
        <dbReference type="EMBL" id="GBP34735.1"/>
    </source>
</evidence>
<organism evidence="1 2">
    <name type="scientific">Eumeta variegata</name>
    <name type="common">Bagworm moth</name>
    <name type="synonym">Eumeta japonica</name>
    <dbReference type="NCBI Taxonomy" id="151549"/>
    <lineage>
        <taxon>Eukaryota</taxon>
        <taxon>Metazoa</taxon>
        <taxon>Ecdysozoa</taxon>
        <taxon>Arthropoda</taxon>
        <taxon>Hexapoda</taxon>
        <taxon>Insecta</taxon>
        <taxon>Pterygota</taxon>
        <taxon>Neoptera</taxon>
        <taxon>Endopterygota</taxon>
        <taxon>Lepidoptera</taxon>
        <taxon>Glossata</taxon>
        <taxon>Ditrysia</taxon>
        <taxon>Tineoidea</taxon>
        <taxon>Psychidae</taxon>
        <taxon>Oiketicinae</taxon>
        <taxon>Eumeta</taxon>
    </lineage>
</organism>
<comment type="caution">
    <text evidence="1">The sequence shown here is derived from an EMBL/GenBank/DDBJ whole genome shotgun (WGS) entry which is preliminary data.</text>
</comment>
<reference evidence="1 2" key="1">
    <citation type="journal article" date="2019" name="Commun. Biol.">
        <title>The bagworm genome reveals a unique fibroin gene that provides high tensile strength.</title>
        <authorList>
            <person name="Kono N."/>
            <person name="Nakamura H."/>
            <person name="Ohtoshi R."/>
            <person name="Tomita M."/>
            <person name="Numata K."/>
            <person name="Arakawa K."/>
        </authorList>
    </citation>
    <scope>NUCLEOTIDE SEQUENCE [LARGE SCALE GENOMIC DNA]</scope>
</reference>
<protein>
    <submittedName>
        <fullName evidence="1">Uncharacterized protein</fullName>
    </submittedName>
</protein>